<feature type="region of interest" description="Disordered" evidence="8">
    <location>
        <begin position="352"/>
        <end position="390"/>
    </location>
</feature>
<dbReference type="PANTHER" id="PTHR34975:SF2">
    <property type="entry name" value="SPORE GERMINATION PROTEIN A2"/>
    <property type="match status" value="1"/>
</dbReference>
<feature type="transmembrane region" description="Helical" evidence="9">
    <location>
        <begin position="262"/>
        <end position="287"/>
    </location>
</feature>
<evidence type="ECO:0000256" key="6">
    <source>
        <dbReference type="ARBA" id="ARBA00022989"/>
    </source>
</evidence>
<accession>G7VWZ8</accession>
<evidence type="ECO:0000256" key="5">
    <source>
        <dbReference type="ARBA" id="ARBA00022692"/>
    </source>
</evidence>
<dbReference type="HOGENOM" id="CLU_047547_1_2_9"/>
<feature type="transmembrane region" description="Helical" evidence="9">
    <location>
        <begin position="37"/>
        <end position="56"/>
    </location>
</feature>
<dbReference type="STRING" id="985665.HPL003_05260"/>
<evidence type="ECO:0000256" key="7">
    <source>
        <dbReference type="ARBA" id="ARBA00023136"/>
    </source>
</evidence>
<evidence type="ECO:0000256" key="1">
    <source>
        <dbReference type="ARBA" id="ARBA00004141"/>
    </source>
</evidence>
<protein>
    <submittedName>
        <fullName evidence="10">Uncharacterized protein</fullName>
    </submittedName>
</protein>
<dbReference type="KEGG" id="pta:HPL003_05260"/>
<dbReference type="RefSeq" id="WP_014278568.1">
    <property type="nucleotide sequence ID" value="NC_016641.1"/>
</dbReference>
<feature type="transmembrane region" description="Helical" evidence="9">
    <location>
        <begin position="212"/>
        <end position="242"/>
    </location>
</feature>
<evidence type="ECO:0000313" key="11">
    <source>
        <dbReference type="Proteomes" id="UP000005876"/>
    </source>
</evidence>
<comment type="similarity">
    <text evidence="2">Belongs to the amino acid-polyamine-organocation (APC) superfamily. Spore germination protein (SGP) (TC 2.A.3.9) family.</text>
</comment>
<keyword evidence="3" id="KW-0813">Transport</keyword>
<dbReference type="eggNOG" id="COG0814">
    <property type="taxonomic scope" value="Bacteria"/>
</dbReference>
<reference evidence="11" key="1">
    <citation type="submission" date="2011-11" db="EMBL/GenBank/DDBJ databases">
        <title>Complete sequence of Paenibacillus terrae HPL-003.</title>
        <authorList>
            <person name="Shin S.H."/>
            <person name="Kim S."/>
            <person name="Kim J.Y."/>
        </authorList>
    </citation>
    <scope>NUCLEOTIDE SEQUENCE [LARGE SCALE GENOMIC DNA]</scope>
    <source>
        <strain evidence="11">HPL-003</strain>
    </source>
</reference>
<reference key="2">
    <citation type="submission" date="2011-11" db="EMBL/GenBank/DDBJ databases">
        <authorList>
            <person name="Shin S.H."/>
            <person name="Kim S."/>
            <person name="Kim J.Y."/>
        </authorList>
    </citation>
    <scope>NUCLEOTIDE SEQUENCE</scope>
    <source>
        <strain>HPL-003</strain>
    </source>
</reference>
<feature type="transmembrane region" description="Helical" evidence="9">
    <location>
        <begin position="328"/>
        <end position="347"/>
    </location>
</feature>
<proteinExistence type="inferred from homology"/>
<dbReference type="InterPro" id="IPR004761">
    <property type="entry name" value="Spore_GerAB"/>
</dbReference>
<evidence type="ECO:0000256" key="9">
    <source>
        <dbReference type="SAM" id="Phobius"/>
    </source>
</evidence>
<reference evidence="10 11" key="3">
    <citation type="journal article" date="2012" name="J. Bacteriol.">
        <title>Genome Sequence of Paenibacillus terrae HPL-003, a Xylanase-Producing Bacterium Isolated from Soil Found in Forest Residue.</title>
        <authorList>
            <person name="Shin S.H."/>
            <person name="Kim S."/>
            <person name="Kim J.Y."/>
            <person name="Song H.Y."/>
            <person name="Cho S.J."/>
            <person name="Kim D.R."/>
            <person name="Lee K.I."/>
            <person name="Lim H.K."/>
            <person name="Park N.J."/>
            <person name="Hwang I.T."/>
            <person name="Yang K.S."/>
        </authorList>
    </citation>
    <scope>NUCLEOTIDE SEQUENCE [LARGE SCALE GENOMIC DNA]</scope>
    <source>
        <strain evidence="10 11">HPL-003</strain>
    </source>
</reference>
<dbReference type="NCBIfam" id="TIGR00912">
    <property type="entry name" value="2A0309"/>
    <property type="match status" value="1"/>
</dbReference>
<sequence>MKQFTTRQIILLSVLMEVSITLVHTPSQAADYAYQHAYWTCAIAAIVICLPIWAMLKLKRRFPDQDLLQAMVSSHPVLGRMLLVVYIIIFLIIFARDLRIITDLVDIVLLPMTPIVVISLIMLLTLTFMAKGGISTIVNIAEIFVPLFILTLLTMPLFFGRNIDFSAIRPFLHPDIGGVIKGSWRMLGYMADLMILPFIISGRSYNGRSAWLGHLTGTAFMIIMVLLSELVIGVPILSRLFYPSYELARQLQLTDFLDRFDLFVAALTVPTLLTKIGVDLYVTSLAVKRMFAHTRGSLMVWPVGLLGYVCSFMLFSNIVQIYDFSREWTVVMIIFFVFMPFVLWMLLRPKPTEDSGDHKPSGEKQDSAGQPDSTSQQESQQASRTGEANL</sequence>
<keyword evidence="6 9" id="KW-1133">Transmembrane helix</keyword>
<feature type="transmembrane region" description="Helical" evidence="9">
    <location>
        <begin position="299"/>
        <end position="322"/>
    </location>
</feature>
<feature type="transmembrane region" description="Helical" evidence="9">
    <location>
        <begin position="179"/>
        <end position="200"/>
    </location>
</feature>
<dbReference type="EMBL" id="CP003107">
    <property type="protein sequence ID" value="AET57817.1"/>
    <property type="molecule type" value="Genomic_DNA"/>
</dbReference>
<name>G7VWZ8_PAETH</name>
<dbReference type="GO" id="GO:0016020">
    <property type="term" value="C:membrane"/>
    <property type="evidence" value="ECO:0007669"/>
    <property type="project" value="UniProtKB-SubCell"/>
</dbReference>
<keyword evidence="7 9" id="KW-0472">Membrane</keyword>
<evidence type="ECO:0000256" key="3">
    <source>
        <dbReference type="ARBA" id="ARBA00022448"/>
    </source>
</evidence>
<dbReference type="GO" id="GO:0009847">
    <property type="term" value="P:spore germination"/>
    <property type="evidence" value="ECO:0007669"/>
    <property type="project" value="InterPro"/>
</dbReference>
<comment type="subcellular location">
    <subcellularLocation>
        <location evidence="1">Membrane</location>
        <topology evidence="1">Multi-pass membrane protein</topology>
    </subcellularLocation>
</comment>
<gene>
    <name evidence="10" type="ordered locus">HPL003_05260</name>
</gene>
<evidence type="ECO:0000256" key="4">
    <source>
        <dbReference type="ARBA" id="ARBA00022544"/>
    </source>
</evidence>
<keyword evidence="5 9" id="KW-0812">Transmembrane</keyword>
<dbReference type="Proteomes" id="UP000005876">
    <property type="component" value="Chromosome"/>
</dbReference>
<keyword evidence="4" id="KW-0309">Germination</keyword>
<evidence type="ECO:0000256" key="8">
    <source>
        <dbReference type="SAM" id="MobiDB-lite"/>
    </source>
</evidence>
<feature type="compositionally biased region" description="Basic and acidic residues" evidence="8">
    <location>
        <begin position="352"/>
        <end position="366"/>
    </location>
</feature>
<feature type="transmembrane region" description="Helical" evidence="9">
    <location>
        <begin position="137"/>
        <end position="159"/>
    </location>
</feature>
<evidence type="ECO:0000313" key="10">
    <source>
        <dbReference type="EMBL" id="AET57817.1"/>
    </source>
</evidence>
<organism evidence="10 11">
    <name type="scientific">Paenibacillus terrae (strain HPL-003)</name>
    <dbReference type="NCBI Taxonomy" id="985665"/>
    <lineage>
        <taxon>Bacteria</taxon>
        <taxon>Bacillati</taxon>
        <taxon>Bacillota</taxon>
        <taxon>Bacilli</taxon>
        <taxon>Bacillales</taxon>
        <taxon>Paenibacillaceae</taxon>
        <taxon>Paenibacillus</taxon>
    </lineage>
</organism>
<dbReference type="AlphaFoldDB" id="G7VWZ8"/>
<dbReference type="Pfam" id="PF03845">
    <property type="entry name" value="Spore_permease"/>
    <property type="match status" value="1"/>
</dbReference>
<feature type="compositionally biased region" description="Polar residues" evidence="8">
    <location>
        <begin position="367"/>
        <end position="390"/>
    </location>
</feature>
<dbReference type="OrthoDB" id="2829675at2"/>
<evidence type="ECO:0000256" key="2">
    <source>
        <dbReference type="ARBA" id="ARBA00007998"/>
    </source>
</evidence>
<feature type="transmembrane region" description="Helical" evidence="9">
    <location>
        <begin position="77"/>
        <end position="95"/>
    </location>
</feature>
<dbReference type="PANTHER" id="PTHR34975">
    <property type="entry name" value="SPORE GERMINATION PROTEIN A2"/>
    <property type="match status" value="1"/>
</dbReference>
<feature type="transmembrane region" description="Helical" evidence="9">
    <location>
        <begin position="107"/>
        <end position="130"/>
    </location>
</feature>